<dbReference type="EMBL" id="ACEN01000034">
    <property type="protein sequence ID" value="EEG33712.1"/>
    <property type="molecule type" value="Genomic_DNA"/>
</dbReference>
<reference evidence="1 2" key="1">
    <citation type="submission" date="2009-01" db="EMBL/GenBank/DDBJ databases">
        <authorList>
            <person name="Fulton L."/>
            <person name="Clifton S."/>
            <person name="Chinwalla A.T."/>
            <person name="Mitreva M."/>
            <person name="Sodergren E."/>
            <person name="Weinstock G."/>
            <person name="Clifton S."/>
            <person name="Dooling D.J."/>
            <person name="Fulton B."/>
            <person name="Minx P."/>
            <person name="Pepin K.H."/>
            <person name="Johnson M."/>
            <person name="Bhonagiri V."/>
            <person name="Nash W.E."/>
            <person name="Mardis E.R."/>
            <person name="Wilson R.K."/>
        </authorList>
    </citation>
    <scope>NUCLEOTIDE SEQUENCE [LARGE SCALE GENOMIC DNA]</scope>
    <source>
        <strain evidence="1 2">NRL30031/H210</strain>
    </source>
</reference>
<accession>C0EMM1</accession>
<keyword evidence="2" id="KW-1185">Reference proteome</keyword>
<evidence type="ECO:0000313" key="1">
    <source>
        <dbReference type="EMBL" id="EEG33712.1"/>
    </source>
</evidence>
<gene>
    <name evidence="1" type="ORF">NEIFLAOT_01192</name>
</gene>
<comment type="caution">
    <text evidence="1">The sequence shown here is derived from an EMBL/GenBank/DDBJ whole genome shotgun (WGS) entry which is preliminary data.</text>
</comment>
<dbReference type="AlphaFoldDB" id="C0EMM1"/>
<proteinExistence type="predicted"/>
<dbReference type="Proteomes" id="UP000004457">
    <property type="component" value="Unassembled WGS sequence"/>
</dbReference>
<organism evidence="1 2">
    <name type="scientific">Neisseria flavescens NRL30031/H210</name>
    <dbReference type="NCBI Taxonomy" id="546264"/>
    <lineage>
        <taxon>Bacteria</taxon>
        <taxon>Pseudomonadati</taxon>
        <taxon>Pseudomonadota</taxon>
        <taxon>Betaproteobacteria</taxon>
        <taxon>Neisseriales</taxon>
        <taxon>Neisseriaceae</taxon>
        <taxon>Neisseria</taxon>
    </lineage>
</organism>
<protein>
    <submittedName>
        <fullName evidence="1">Uncharacterized protein</fullName>
    </submittedName>
</protein>
<name>C0EMM1_NEIFL</name>
<evidence type="ECO:0000313" key="2">
    <source>
        <dbReference type="Proteomes" id="UP000004457"/>
    </source>
</evidence>
<sequence>MAGVVTADVVVPLKVAAVAKIAVAHVPIAGGADAVYQGAVVEDGQVETAAVPADELRRIVFDDLEELGNHDFFAVFGIADGADADFVLPPAHTAGDGDDLVQMVLHKVAAGFGSALLLGKQDDFVVGQIGRQIVKLADAVYVGDGFDVEGEYRSHGVIGLDKE</sequence>